<dbReference type="Gene3D" id="6.10.140.1620">
    <property type="match status" value="1"/>
</dbReference>
<dbReference type="GO" id="GO:0017124">
    <property type="term" value="F:SH3 domain binding"/>
    <property type="evidence" value="ECO:0007669"/>
    <property type="project" value="TreeGrafter"/>
</dbReference>
<feature type="compositionally biased region" description="Low complexity" evidence="8">
    <location>
        <begin position="261"/>
        <end position="281"/>
    </location>
</feature>
<keyword evidence="11" id="KW-1185">Reference proteome</keyword>
<proteinExistence type="inferred from homology"/>
<keyword evidence="4" id="KW-0963">Cytoplasm</keyword>
<dbReference type="InterPro" id="IPR001452">
    <property type="entry name" value="SH3_domain"/>
</dbReference>
<feature type="region of interest" description="Disordered" evidence="8">
    <location>
        <begin position="224"/>
        <end position="382"/>
    </location>
</feature>
<dbReference type="InterPro" id="IPR028457">
    <property type="entry name" value="ABI"/>
</dbReference>
<evidence type="ECO:0000256" key="5">
    <source>
        <dbReference type="ARBA" id="ARBA00022553"/>
    </source>
</evidence>
<feature type="compositionally biased region" description="Pro residues" evidence="8">
    <location>
        <begin position="282"/>
        <end position="291"/>
    </location>
</feature>
<feature type="region of interest" description="Disordered" evidence="8">
    <location>
        <begin position="177"/>
        <end position="203"/>
    </location>
</feature>
<keyword evidence="5" id="KW-0597">Phosphoprotein</keyword>
<protein>
    <submittedName>
        <fullName evidence="10">ABI3 protein</fullName>
    </submittedName>
</protein>
<dbReference type="SUPFAM" id="SSF50044">
    <property type="entry name" value="SH3-domain"/>
    <property type="match status" value="1"/>
</dbReference>
<feature type="compositionally biased region" description="Low complexity" evidence="8">
    <location>
        <begin position="239"/>
        <end position="248"/>
    </location>
</feature>
<evidence type="ECO:0000256" key="1">
    <source>
        <dbReference type="ARBA" id="ARBA00004496"/>
    </source>
</evidence>
<feature type="domain" description="SH3" evidence="9">
    <location>
        <begin position="325"/>
        <end position="382"/>
    </location>
</feature>
<dbReference type="Pfam" id="PF07815">
    <property type="entry name" value="Abi_HHR"/>
    <property type="match status" value="1"/>
</dbReference>
<dbReference type="EMBL" id="VWPX01009192">
    <property type="protein sequence ID" value="NWI14113.1"/>
    <property type="molecule type" value="Genomic_DNA"/>
</dbReference>
<gene>
    <name evidence="10" type="primary">Abi3</name>
    <name evidence="10" type="ORF">CRYSOU_R10890</name>
</gene>
<keyword evidence="3 7" id="KW-0728">SH3 domain</keyword>
<dbReference type="InterPro" id="IPR036028">
    <property type="entry name" value="SH3-like_dom_sf"/>
</dbReference>
<dbReference type="GO" id="GO:0030027">
    <property type="term" value="C:lamellipodium"/>
    <property type="evidence" value="ECO:0007669"/>
    <property type="project" value="TreeGrafter"/>
</dbReference>
<evidence type="ECO:0000313" key="11">
    <source>
        <dbReference type="Proteomes" id="UP000545332"/>
    </source>
</evidence>
<dbReference type="GO" id="GO:0098858">
    <property type="term" value="C:actin-based cell projection"/>
    <property type="evidence" value="ECO:0007669"/>
    <property type="project" value="TreeGrafter"/>
</dbReference>
<evidence type="ECO:0000259" key="9">
    <source>
        <dbReference type="PROSITE" id="PS50002"/>
    </source>
</evidence>
<dbReference type="GO" id="GO:0035591">
    <property type="term" value="F:signaling adaptor activity"/>
    <property type="evidence" value="ECO:0007669"/>
    <property type="project" value="TreeGrafter"/>
</dbReference>
<evidence type="ECO:0000256" key="2">
    <source>
        <dbReference type="ARBA" id="ARBA00010020"/>
    </source>
</evidence>
<feature type="compositionally biased region" description="Pro residues" evidence="8">
    <location>
        <begin position="249"/>
        <end position="260"/>
    </location>
</feature>
<evidence type="ECO:0000256" key="7">
    <source>
        <dbReference type="PROSITE-ProRule" id="PRU00192"/>
    </source>
</evidence>
<dbReference type="AlphaFoldDB" id="A0A7K4KCM6"/>
<evidence type="ECO:0000256" key="3">
    <source>
        <dbReference type="ARBA" id="ARBA00022443"/>
    </source>
</evidence>
<accession>A0A7K4KCM6</accession>
<comment type="similarity">
    <text evidence="2">Belongs to the ABI family.</text>
</comment>
<dbReference type="OrthoDB" id="5971719at2759"/>
<dbReference type="Gene3D" id="2.30.30.40">
    <property type="entry name" value="SH3 Domains"/>
    <property type="match status" value="1"/>
</dbReference>
<comment type="subcellular location">
    <subcellularLocation>
        <location evidence="1">Cytoplasm</location>
    </subcellularLocation>
</comment>
<feature type="non-terminal residue" evidence="10">
    <location>
        <position position="382"/>
    </location>
</feature>
<feature type="compositionally biased region" description="Pro residues" evidence="8">
    <location>
        <begin position="298"/>
        <end position="325"/>
    </location>
</feature>
<dbReference type="GO" id="GO:0001764">
    <property type="term" value="P:neuron migration"/>
    <property type="evidence" value="ECO:0007669"/>
    <property type="project" value="TreeGrafter"/>
</dbReference>
<dbReference type="PANTHER" id="PTHR10460">
    <property type="entry name" value="ABL INTERACTOR FAMILY MEMBER"/>
    <property type="match status" value="1"/>
</dbReference>
<sequence length="382" mass="40442">MAELQQLQQHLIPAGRQLLRDHHGSLGKVADYCESNYVQASDKRKALEETMAYSTQSLASVTYRISSLATGFLRMLDLQAAELRRVEADINCVAQLLDMHTEKVCRRGIGALTVPKCFPAAQKIVSPATPPSLEPYYRKPLSFSVLDDIGHGIKDQSTQLSRTGTLLRKGIKASAMATGTLGRAPRIPEPIQPPTVPEGKLSAASCSSPLSVRYLHGDTCHWGTRRRPSPPAPFGFSNGAPGPAGDGVPAPPPPPLPGDLPPLGDLPLLGDLSPQVEGPIPADLPLPPPGDLPWFEDLPPPPPGDLNLPPPSLPPPGENRPPSMSPCPAAVSLYPSAGHEDKELSFAAGARPYGTRRRSDGRCEGVADGQAGLFPGSSVEPS</sequence>
<dbReference type="PROSITE" id="PS50002">
    <property type="entry name" value="SH3"/>
    <property type="match status" value="1"/>
</dbReference>
<dbReference type="Proteomes" id="UP000545332">
    <property type="component" value="Unassembled WGS sequence"/>
</dbReference>
<feature type="non-terminal residue" evidence="10">
    <location>
        <position position="1"/>
    </location>
</feature>
<organism evidence="10 11">
    <name type="scientific">Crypturellus soui</name>
    <dbReference type="NCBI Taxonomy" id="458187"/>
    <lineage>
        <taxon>Eukaryota</taxon>
        <taxon>Metazoa</taxon>
        <taxon>Chordata</taxon>
        <taxon>Craniata</taxon>
        <taxon>Vertebrata</taxon>
        <taxon>Euteleostomi</taxon>
        <taxon>Archelosauria</taxon>
        <taxon>Archosauria</taxon>
        <taxon>Dinosauria</taxon>
        <taxon>Saurischia</taxon>
        <taxon>Theropoda</taxon>
        <taxon>Coelurosauria</taxon>
        <taxon>Aves</taxon>
        <taxon>Palaeognathae</taxon>
        <taxon>Tinamiformes</taxon>
        <taxon>Tinamidae</taxon>
        <taxon>Crypturellus</taxon>
    </lineage>
</organism>
<comment type="caution">
    <text evidence="10">The sequence shown here is derived from an EMBL/GenBank/DDBJ whole genome shotgun (WGS) entry which is preliminary data.</text>
</comment>
<feature type="compositionally biased region" description="Pro residues" evidence="8">
    <location>
        <begin position="187"/>
        <end position="196"/>
    </location>
</feature>
<evidence type="ECO:0000313" key="10">
    <source>
        <dbReference type="EMBL" id="NWI14113.1"/>
    </source>
</evidence>
<dbReference type="PANTHER" id="PTHR10460:SF7">
    <property type="entry name" value="ABI GENE FAMILY MEMBER 3"/>
    <property type="match status" value="1"/>
</dbReference>
<keyword evidence="6" id="KW-0175">Coiled coil</keyword>
<evidence type="ECO:0000256" key="6">
    <source>
        <dbReference type="ARBA" id="ARBA00023054"/>
    </source>
</evidence>
<dbReference type="GO" id="GO:0031209">
    <property type="term" value="C:SCAR complex"/>
    <property type="evidence" value="ECO:0007669"/>
    <property type="project" value="TreeGrafter"/>
</dbReference>
<reference evidence="10 11" key="1">
    <citation type="submission" date="2019-09" db="EMBL/GenBank/DDBJ databases">
        <title>Bird 10,000 Genomes (B10K) Project - Family phase.</title>
        <authorList>
            <person name="Zhang G."/>
        </authorList>
    </citation>
    <scope>NUCLEOTIDE SEQUENCE [LARGE SCALE GENOMIC DNA]</scope>
    <source>
        <strain evidence="10">B10K-MSB-42743</strain>
        <tissue evidence="10">Heart</tissue>
    </source>
</reference>
<dbReference type="InterPro" id="IPR012849">
    <property type="entry name" value="Abl-interactor_HHR_dom"/>
</dbReference>
<evidence type="ECO:0000256" key="4">
    <source>
        <dbReference type="ARBA" id="ARBA00022490"/>
    </source>
</evidence>
<name>A0A7K4KCM6_9AVES</name>
<dbReference type="GO" id="GO:0030334">
    <property type="term" value="P:regulation of cell migration"/>
    <property type="evidence" value="ECO:0007669"/>
    <property type="project" value="TreeGrafter"/>
</dbReference>
<evidence type="ECO:0000256" key="8">
    <source>
        <dbReference type="SAM" id="MobiDB-lite"/>
    </source>
</evidence>